<dbReference type="SUPFAM" id="SSF142764">
    <property type="entry name" value="YgbK-like"/>
    <property type="match status" value="1"/>
</dbReference>
<keyword evidence="5" id="KW-0067">ATP-binding</keyword>
<keyword evidence="6" id="KW-0119">Carbohydrate metabolism</keyword>
<evidence type="ECO:0000256" key="4">
    <source>
        <dbReference type="ARBA" id="ARBA00022777"/>
    </source>
</evidence>
<gene>
    <name evidence="9" type="ORF">SAMN05878482_1184</name>
</gene>
<dbReference type="InterPro" id="IPR042213">
    <property type="entry name" value="NBD_C_sf"/>
</dbReference>
<evidence type="ECO:0000256" key="6">
    <source>
        <dbReference type="ARBA" id="ARBA00023277"/>
    </source>
</evidence>
<dbReference type="GO" id="GO:0005524">
    <property type="term" value="F:ATP binding"/>
    <property type="evidence" value="ECO:0007669"/>
    <property type="project" value="UniProtKB-KW"/>
</dbReference>
<dbReference type="GO" id="GO:0016301">
    <property type="term" value="F:kinase activity"/>
    <property type="evidence" value="ECO:0007669"/>
    <property type="project" value="UniProtKB-KW"/>
</dbReference>
<feature type="domain" description="Four-carbon acid sugar kinase nucleotide binding" evidence="8">
    <location>
        <begin position="250"/>
        <end position="416"/>
    </location>
</feature>
<dbReference type="Proteomes" id="UP000185829">
    <property type="component" value="Unassembled WGS sequence"/>
</dbReference>
<evidence type="ECO:0000256" key="2">
    <source>
        <dbReference type="ARBA" id="ARBA00022679"/>
    </source>
</evidence>
<evidence type="ECO:0000259" key="8">
    <source>
        <dbReference type="Pfam" id="PF17042"/>
    </source>
</evidence>
<organism evidence="9 10">
    <name type="scientific">Peribacillus simplex</name>
    <dbReference type="NCBI Taxonomy" id="1478"/>
    <lineage>
        <taxon>Bacteria</taxon>
        <taxon>Bacillati</taxon>
        <taxon>Bacillota</taxon>
        <taxon>Bacilli</taxon>
        <taxon>Bacillales</taxon>
        <taxon>Bacillaceae</taxon>
        <taxon>Peribacillus</taxon>
    </lineage>
</organism>
<evidence type="ECO:0000256" key="1">
    <source>
        <dbReference type="ARBA" id="ARBA00005715"/>
    </source>
</evidence>
<keyword evidence="4" id="KW-0418">Kinase</keyword>
<dbReference type="AlphaFoldDB" id="A0A9X8RF13"/>
<accession>A0A9X8RF13</accession>
<keyword evidence="2" id="KW-0808">Transferase</keyword>
<dbReference type="Gene3D" id="3.40.50.10840">
    <property type="entry name" value="Putative sugar-binding, N-terminal domain"/>
    <property type="match status" value="1"/>
</dbReference>
<name>A0A9X8RF13_9BACI</name>
<comment type="similarity">
    <text evidence="1">Belongs to the four-carbon acid sugar kinase family.</text>
</comment>
<evidence type="ECO:0000259" key="7">
    <source>
        <dbReference type="Pfam" id="PF07005"/>
    </source>
</evidence>
<evidence type="ECO:0000313" key="9">
    <source>
        <dbReference type="EMBL" id="SIS13430.1"/>
    </source>
</evidence>
<evidence type="ECO:0000256" key="5">
    <source>
        <dbReference type="ARBA" id="ARBA00022840"/>
    </source>
</evidence>
<evidence type="ECO:0000313" key="10">
    <source>
        <dbReference type="Proteomes" id="UP000185829"/>
    </source>
</evidence>
<protein>
    <submittedName>
        <fullName evidence="9">Uncharacterized conserved protein YgbK, DUF1537 family</fullName>
    </submittedName>
</protein>
<reference evidence="9 10" key="1">
    <citation type="submission" date="2017-01" db="EMBL/GenBank/DDBJ databases">
        <authorList>
            <person name="Varghese N."/>
            <person name="Submissions S."/>
        </authorList>
    </citation>
    <scope>NUCLEOTIDE SEQUENCE [LARGE SCALE GENOMIC DNA]</scope>
    <source>
        <strain evidence="9 10">RUG2-6</strain>
    </source>
</reference>
<dbReference type="Pfam" id="PF17042">
    <property type="entry name" value="NBD_C"/>
    <property type="match status" value="1"/>
</dbReference>
<dbReference type="Pfam" id="PF07005">
    <property type="entry name" value="SBD_N"/>
    <property type="match status" value="1"/>
</dbReference>
<keyword evidence="3" id="KW-0547">Nucleotide-binding</keyword>
<sequence>MREFIGVVADDTTGANDIGLMFSKGKYTAKVQTFDEEMNVKVDSDVIIIDTDSRLDPLDLSYQKVYKATKKLQEIGCSLYFNKTCSVFRGNIGKEFDAMLDALGEEFAVISLAFPKNGRQTVGGVHTVHGNLLEKSEFANDPVHPMRESNTVSILQKQTSRKVTSIDLNIVRQGATALREAIEVVRKDFNYCIIDSETQSDLTIVAEAIHEYKVLCGSSAIAEELPKFLYRNPVESPVKNLDINDKHGVLVISGSLTPQTRVQTAHLISTGVPCMVLDSRKVFSSVECDEEIRRLVIEAQNLLKQGKDVLIMADNRPEIVLQTKVIGQEKKIDPLLISKMVSAALSDVTERIVDETGLKRLVVAGGDTSGTVTRKLGIKGNYVLEEIETGLPSGLALDRHMLIVLKSGSFGKTEFLSHAINHLKSLSE</sequence>
<dbReference type="InterPro" id="IPR010737">
    <property type="entry name" value="4-carb_acid_sugar_kinase_N"/>
</dbReference>
<feature type="domain" description="Four-carbon acid sugar kinase N-terminal" evidence="7">
    <location>
        <begin position="5"/>
        <end position="225"/>
    </location>
</feature>
<dbReference type="InterPro" id="IPR037051">
    <property type="entry name" value="4-carb_acid_sugar_kinase_N_sf"/>
</dbReference>
<dbReference type="Gene3D" id="3.40.980.20">
    <property type="entry name" value="Four-carbon acid sugar kinase, nucleotide binding domain"/>
    <property type="match status" value="1"/>
</dbReference>
<comment type="caution">
    <text evidence="9">The sequence shown here is derived from an EMBL/GenBank/DDBJ whole genome shotgun (WGS) entry which is preliminary data.</text>
</comment>
<dbReference type="EMBL" id="FTMX01000018">
    <property type="protein sequence ID" value="SIS13430.1"/>
    <property type="molecule type" value="Genomic_DNA"/>
</dbReference>
<proteinExistence type="inferred from homology"/>
<dbReference type="InterPro" id="IPR031475">
    <property type="entry name" value="NBD_C"/>
</dbReference>
<evidence type="ECO:0000256" key="3">
    <source>
        <dbReference type="ARBA" id="ARBA00022741"/>
    </source>
</evidence>
<dbReference type="RefSeq" id="WP_076373060.1">
    <property type="nucleotide sequence ID" value="NZ_FTMX01000018.1"/>
</dbReference>